<comment type="similarity">
    <text evidence="9">Belongs to the complex I 24 kDa subunit family.</text>
</comment>
<dbReference type="Gene3D" id="3.10.20.600">
    <property type="match status" value="1"/>
</dbReference>
<evidence type="ECO:0000256" key="6">
    <source>
        <dbReference type="ARBA" id="ARBA00007523"/>
    </source>
</evidence>
<feature type="transmembrane region" description="Helical" evidence="30">
    <location>
        <begin position="1495"/>
        <end position="1515"/>
    </location>
</feature>
<dbReference type="GO" id="GO:0051539">
    <property type="term" value="F:4 iron, 4 sulfur cluster binding"/>
    <property type="evidence" value="ECO:0007669"/>
    <property type="project" value="UniProtKB-KW"/>
</dbReference>
<feature type="transmembrane region" description="Helical" evidence="30">
    <location>
        <begin position="1978"/>
        <end position="2001"/>
    </location>
</feature>
<evidence type="ECO:0000256" key="2">
    <source>
        <dbReference type="ARBA" id="ARBA00001966"/>
    </source>
</evidence>
<reference evidence="35" key="1">
    <citation type="submission" date="2022-10" db="EMBL/GenBank/DDBJ databases">
        <title>Culturing micro-colonial fungi from biological soil crusts in the Mojave desert and describing Neophaeococcomyces mojavensis, and introducing the new genera and species Taxawa tesnikishii.</title>
        <authorList>
            <person name="Kurbessoian T."/>
            <person name="Stajich J.E."/>
        </authorList>
    </citation>
    <scope>NUCLEOTIDE SEQUENCE</scope>
    <source>
        <strain evidence="35">TK_35</strain>
    </source>
</reference>
<dbReference type="InterPro" id="IPR036010">
    <property type="entry name" value="2Fe-2S_ferredoxin-like_sf"/>
</dbReference>
<dbReference type="Pfam" id="PF00662">
    <property type="entry name" value="Proton_antipo_N"/>
    <property type="match status" value="1"/>
</dbReference>
<dbReference type="InterPro" id="IPR018086">
    <property type="entry name" value="NADH_UbQ_OxRdtase_su1_CS"/>
</dbReference>
<dbReference type="FunFam" id="1.20.1440.230:FF:000001">
    <property type="entry name" value="Mitochondrial NADH dehydrogenase flavoprotein 1"/>
    <property type="match status" value="1"/>
</dbReference>
<dbReference type="InterPro" id="IPR010226">
    <property type="entry name" value="NADH_quinone_OxRdtase_chainI"/>
</dbReference>
<evidence type="ECO:0000256" key="4">
    <source>
        <dbReference type="ARBA" id="ARBA00004141"/>
    </source>
</evidence>
<comment type="caution">
    <text evidence="35">The sequence shown here is derived from an EMBL/GenBank/DDBJ whole genome shotgun (WGS) entry which is preliminary data.</text>
</comment>
<dbReference type="NCBIfam" id="NF004323">
    <property type="entry name" value="PRK05715.1-5"/>
    <property type="match status" value="1"/>
</dbReference>
<dbReference type="InterPro" id="IPR017900">
    <property type="entry name" value="4Fe4S_Fe_S_CS"/>
</dbReference>
<dbReference type="PROSITE" id="PS51379">
    <property type="entry name" value="4FE4S_FER_2"/>
    <property type="match status" value="2"/>
</dbReference>
<dbReference type="FunFam" id="1.10.10.1590:FF:000001">
    <property type="entry name" value="NADH-quinone oxidoreductase subunit E"/>
    <property type="match status" value="1"/>
</dbReference>
<dbReference type="Gene3D" id="3.30.70.20">
    <property type="match status" value="2"/>
</dbReference>
<comment type="cofactor">
    <cofactor evidence="2">
        <name>[4Fe-4S] cluster</name>
        <dbReference type="ChEBI" id="CHEBI:49883"/>
    </cofactor>
</comment>
<feature type="transmembrane region" description="Helical" evidence="30">
    <location>
        <begin position="2830"/>
        <end position="2852"/>
    </location>
</feature>
<evidence type="ECO:0000256" key="12">
    <source>
        <dbReference type="ARBA" id="ARBA00022485"/>
    </source>
</evidence>
<dbReference type="Gene3D" id="3.40.30.10">
    <property type="entry name" value="Glutaredoxin"/>
    <property type="match status" value="1"/>
</dbReference>
<dbReference type="Gene3D" id="3.40.50.11540">
    <property type="entry name" value="NADH-ubiquinone oxidoreductase 51kDa subunit"/>
    <property type="match status" value="1"/>
</dbReference>
<dbReference type="InterPro" id="IPR019574">
    <property type="entry name" value="NADH_UbQ_OxRdtase_Gsu_4Fe4S-bd"/>
</dbReference>
<evidence type="ECO:0000256" key="3">
    <source>
        <dbReference type="ARBA" id="ARBA00003257"/>
    </source>
</evidence>
<dbReference type="Pfam" id="PF10531">
    <property type="entry name" value="SLBB"/>
    <property type="match status" value="1"/>
</dbReference>
<comment type="function">
    <text evidence="3">Core subunit of the mitochondrial membrane respiratory chain NADH dehydrogenase (Complex I) that is believed to belong to the minimal assembly required for catalysis. Complex I functions in the transfer of electrons from NADH to the respiratory chain. The immediate electron acceptor for the enzyme is believed to be ubiquinone.</text>
</comment>
<feature type="transmembrane region" description="Helical" evidence="30">
    <location>
        <begin position="2045"/>
        <end position="2068"/>
    </location>
</feature>
<keyword evidence="24" id="KW-0520">NAD</keyword>
<feature type="transmembrane region" description="Helical" evidence="30">
    <location>
        <begin position="2886"/>
        <end position="2906"/>
    </location>
</feature>
<feature type="transmembrane region" description="Helical" evidence="30">
    <location>
        <begin position="3059"/>
        <end position="3083"/>
    </location>
</feature>
<evidence type="ECO:0000256" key="23">
    <source>
        <dbReference type="ARBA" id="ARBA00023014"/>
    </source>
</evidence>
<evidence type="ECO:0000259" key="34">
    <source>
        <dbReference type="PROSITE" id="PS51839"/>
    </source>
</evidence>
<keyword evidence="11" id="KW-0813">Transport</keyword>
<dbReference type="PANTHER" id="PTHR42829:SF2">
    <property type="entry name" value="NADH-UBIQUINONE OXIDOREDUCTASE CHAIN 5"/>
    <property type="match status" value="1"/>
</dbReference>
<dbReference type="PROSITE" id="PS51839">
    <property type="entry name" value="4FE4S_HC3"/>
    <property type="match status" value="1"/>
</dbReference>
<evidence type="ECO:0000256" key="13">
    <source>
        <dbReference type="ARBA" id="ARBA00022630"/>
    </source>
</evidence>
<feature type="transmembrane region" description="Helical" evidence="30">
    <location>
        <begin position="2735"/>
        <end position="2752"/>
    </location>
</feature>
<feature type="transmembrane region" description="Helical" evidence="30">
    <location>
        <begin position="2377"/>
        <end position="2395"/>
    </location>
</feature>
<feature type="transmembrane region" description="Helical" evidence="30">
    <location>
        <begin position="3095"/>
        <end position="3113"/>
    </location>
</feature>
<dbReference type="GO" id="GO:0016020">
    <property type="term" value="C:membrane"/>
    <property type="evidence" value="ECO:0007669"/>
    <property type="project" value="UniProtKB-SubCell"/>
</dbReference>
<proteinExistence type="inferred from homology"/>
<feature type="transmembrane region" description="Helical" evidence="30">
    <location>
        <begin position="2446"/>
        <end position="2467"/>
    </location>
</feature>
<dbReference type="SUPFAM" id="SSF52833">
    <property type="entry name" value="Thioredoxin-like"/>
    <property type="match status" value="1"/>
</dbReference>
<evidence type="ECO:0000256" key="22">
    <source>
        <dbReference type="ARBA" id="ARBA00023004"/>
    </source>
</evidence>
<comment type="similarity">
    <text evidence="8">Belongs to the complex I subunit 4L family.</text>
</comment>
<feature type="transmembrane region" description="Helical" evidence="30">
    <location>
        <begin position="2316"/>
        <end position="2338"/>
    </location>
</feature>
<evidence type="ECO:0000256" key="8">
    <source>
        <dbReference type="ARBA" id="ARBA00010519"/>
    </source>
</evidence>
<dbReference type="InterPro" id="IPR010227">
    <property type="entry name" value="NADH_Q_OxRdtase_chainM/4"/>
</dbReference>
<dbReference type="SUPFAM" id="SSF142984">
    <property type="entry name" value="Nqo1 middle domain-like"/>
    <property type="match status" value="1"/>
</dbReference>
<evidence type="ECO:0000256" key="29">
    <source>
        <dbReference type="SAM" id="MobiDB-lite"/>
    </source>
</evidence>
<dbReference type="Gene3D" id="1.20.120.1200">
    <property type="entry name" value="NADH-ubiquinone/plastoquinone oxidoreductase chain 6, subunit NuoJ"/>
    <property type="match status" value="1"/>
</dbReference>
<dbReference type="InterPro" id="IPR002023">
    <property type="entry name" value="NuoE-like"/>
</dbReference>
<dbReference type="GO" id="GO:0042773">
    <property type="term" value="P:ATP synthesis coupled electron transport"/>
    <property type="evidence" value="ECO:0007669"/>
    <property type="project" value="InterPro"/>
</dbReference>
<dbReference type="PROSITE" id="PS00198">
    <property type="entry name" value="4FE4S_FER_1"/>
    <property type="match status" value="2"/>
</dbReference>
<keyword evidence="17" id="KW-0001">2Fe-2S</keyword>
<keyword evidence="18" id="KW-0874">Quinone</keyword>
<feature type="domain" description="4Fe-4S ferredoxin-type" evidence="32">
    <location>
        <begin position="1728"/>
        <end position="1758"/>
    </location>
</feature>
<dbReference type="NCBIfam" id="NF004320">
    <property type="entry name" value="PRK05715.1-2"/>
    <property type="match status" value="1"/>
</dbReference>
<dbReference type="PANTHER" id="PTHR42829">
    <property type="entry name" value="NADH-UBIQUINONE OXIDOREDUCTASE CHAIN 5"/>
    <property type="match status" value="1"/>
</dbReference>
<dbReference type="SUPFAM" id="SSF54862">
    <property type="entry name" value="4Fe-4S ferredoxins"/>
    <property type="match status" value="2"/>
</dbReference>
<feature type="transmembrane region" description="Helical" evidence="30">
    <location>
        <begin position="2285"/>
        <end position="2304"/>
    </location>
</feature>
<dbReference type="NCBIfam" id="NF004501">
    <property type="entry name" value="PRK05846.1-5"/>
    <property type="match status" value="1"/>
</dbReference>
<keyword evidence="15" id="KW-0679">Respiratory chain</keyword>
<dbReference type="InterPro" id="IPR006656">
    <property type="entry name" value="Mopterin_OxRdtase"/>
</dbReference>
<dbReference type="NCBIfam" id="TIGR01973">
    <property type="entry name" value="NuoG"/>
    <property type="match status" value="1"/>
</dbReference>
<dbReference type="InterPro" id="IPR001750">
    <property type="entry name" value="ND/Mrp_TM"/>
</dbReference>
<feature type="transmembrane region" description="Helical" evidence="30">
    <location>
        <begin position="2149"/>
        <end position="2167"/>
    </location>
</feature>
<feature type="transmembrane region" description="Helical" evidence="30">
    <location>
        <begin position="2989"/>
        <end position="3007"/>
    </location>
</feature>
<evidence type="ECO:0000256" key="28">
    <source>
        <dbReference type="RuleBase" id="RU004523"/>
    </source>
</evidence>
<evidence type="ECO:0000256" key="30">
    <source>
        <dbReference type="SAM" id="Phobius"/>
    </source>
</evidence>
<evidence type="ECO:0000256" key="24">
    <source>
        <dbReference type="ARBA" id="ARBA00023027"/>
    </source>
</evidence>
<feature type="transmembrane region" description="Helical" evidence="30">
    <location>
        <begin position="3153"/>
        <end position="3176"/>
    </location>
</feature>
<feature type="domain" description="4Fe-4S ferredoxin-type" evidence="32">
    <location>
        <begin position="1768"/>
        <end position="1797"/>
    </location>
</feature>
<dbReference type="FunFam" id="3.10.20.740:FF:000001">
    <property type="entry name" value="NADH-quinone oxidoreductase subunit G"/>
    <property type="match status" value="1"/>
</dbReference>
<evidence type="ECO:0000256" key="16">
    <source>
        <dbReference type="ARBA" id="ARBA00022692"/>
    </source>
</evidence>
<dbReference type="InterPro" id="IPR001133">
    <property type="entry name" value="NADH_UbQ_OxRdtase_chain4L/K"/>
</dbReference>
<dbReference type="HAMAP" id="MF_01351">
    <property type="entry name" value="NDH1_NuoI"/>
    <property type="match status" value="1"/>
</dbReference>
<evidence type="ECO:0000256" key="17">
    <source>
        <dbReference type="ARBA" id="ARBA00022714"/>
    </source>
</evidence>
<dbReference type="Pfam" id="PF00361">
    <property type="entry name" value="Proton_antipo_M"/>
    <property type="match status" value="2"/>
</dbReference>
<dbReference type="SUPFAM" id="SSF53706">
    <property type="entry name" value="Formate dehydrogenase/DMSO reductase, domains 1-3"/>
    <property type="match status" value="1"/>
</dbReference>
<dbReference type="Gene3D" id="3.30.200.210">
    <property type="match status" value="1"/>
</dbReference>
<feature type="transmembrane region" description="Helical" evidence="30">
    <location>
        <begin position="3312"/>
        <end position="3331"/>
    </location>
</feature>
<dbReference type="NCBIfam" id="TIGR01958">
    <property type="entry name" value="nuoE_fam"/>
    <property type="match status" value="1"/>
</dbReference>
<dbReference type="SUPFAM" id="SSF140490">
    <property type="entry name" value="Nqo1C-terminal domain-like"/>
    <property type="match status" value="1"/>
</dbReference>
<protein>
    <recommendedName>
        <fullName evidence="10">NADH:ubiquinone reductase (H(+)-translocating)</fullName>
        <ecNumber evidence="10">7.1.1.2</ecNumber>
    </recommendedName>
</protein>
<dbReference type="SUPFAM" id="SSF54292">
    <property type="entry name" value="2Fe-2S ferredoxin-like"/>
    <property type="match status" value="1"/>
</dbReference>
<dbReference type="Pfam" id="PF12838">
    <property type="entry name" value="Fer4_7"/>
    <property type="match status" value="1"/>
</dbReference>
<feature type="transmembrane region" description="Helical" evidence="30">
    <location>
        <begin position="1527"/>
        <end position="1545"/>
    </location>
</feature>
<keyword evidence="22" id="KW-0408">Iron</keyword>
<evidence type="ECO:0000256" key="21">
    <source>
        <dbReference type="ARBA" id="ARBA00022989"/>
    </source>
</evidence>
<dbReference type="PROSITE" id="PS00668">
    <property type="entry name" value="COMPLEX1_ND1_2"/>
    <property type="match status" value="1"/>
</dbReference>
<feature type="domain" description="4Fe-4S His(Cys)3-ligated-type" evidence="34">
    <location>
        <begin position="690"/>
        <end position="729"/>
    </location>
</feature>
<evidence type="ECO:0000313" key="35">
    <source>
        <dbReference type="EMBL" id="KAJ9625273.1"/>
    </source>
</evidence>
<dbReference type="NCBIfam" id="NF005141">
    <property type="entry name" value="PRK06590.1"/>
    <property type="match status" value="1"/>
</dbReference>
<keyword evidence="13" id="KW-0285">Flavoprotein</keyword>
<dbReference type="NCBIfam" id="TIGR01971">
    <property type="entry name" value="NuoI"/>
    <property type="match status" value="1"/>
</dbReference>
<feature type="transmembrane region" description="Helical" evidence="30">
    <location>
        <begin position="1454"/>
        <end position="1475"/>
    </location>
</feature>
<dbReference type="GO" id="GO:0043546">
    <property type="term" value="F:molybdopterin cofactor binding"/>
    <property type="evidence" value="ECO:0007669"/>
    <property type="project" value="InterPro"/>
</dbReference>
<dbReference type="HAMAP" id="MF_01456">
    <property type="entry name" value="NDH1_NuoK"/>
    <property type="match status" value="1"/>
</dbReference>
<evidence type="ECO:0000256" key="27">
    <source>
        <dbReference type="ARBA" id="ARBA00034078"/>
    </source>
</evidence>
<dbReference type="GO" id="GO:0051537">
    <property type="term" value="F:2 iron, 2 sulfur cluster binding"/>
    <property type="evidence" value="ECO:0007669"/>
    <property type="project" value="UniProtKB-KW"/>
</dbReference>
<accession>A0AA39CUU7</accession>
<feature type="transmembrane region" description="Helical" evidence="30">
    <location>
        <begin position="2416"/>
        <end position="2434"/>
    </location>
</feature>
<evidence type="ECO:0000259" key="32">
    <source>
        <dbReference type="PROSITE" id="PS51379"/>
    </source>
</evidence>
<feature type="transmembrane region" description="Helical" evidence="30">
    <location>
        <begin position="1666"/>
        <end position="1699"/>
    </location>
</feature>
<evidence type="ECO:0000256" key="15">
    <source>
        <dbReference type="ARBA" id="ARBA00022660"/>
    </source>
</evidence>
<keyword evidence="20" id="KW-1278">Translocase</keyword>
<dbReference type="CDD" id="cd00207">
    <property type="entry name" value="fer2"/>
    <property type="match status" value="1"/>
</dbReference>
<dbReference type="SMART" id="SM00928">
    <property type="entry name" value="NADH_4Fe-4S"/>
    <property type="match status" value="1"/>
</dbReference>
<feature type="transmembrane region" description="Helical" evidence="30">
    <location>
        <begin position="1420"/>
        <end position="1442"/>
    </location>
</feature>
<feature type="transmembrane region" description="Helical" evidence="30">
    <location>
        <begin position="2179"/>
        <end position="2199"/>
    </location>
</feature>
<dbReference type="Pfam" id="PF13510">
    <property type="entry name" value="Fer2_4"/>
    <property type="match status" value="1"/>
</dbReference>
<dbReference type="NCBIfam" id="NF010120">
    <property type="entry name" value="PRK13596.1"/>
    <property type="match status" value="1"/>
</dbReference>
<dbReference type="PROSITE" id="PS00645">
    <property type="entry name" value="COMPLEX1_51K_2"/>
    <property type="match status" value="1"/>
</dbReference>
<dbReference type="Gene3D" id="1.10.287.3510">
    <property type="match status" value="1"/>
</dbReference>
<feature type="region of interest" description="Disordered" evidence="29">
    <location>
        <begin position="2621"/>
        <end position="2647"/>
    </location>
</feature>
<dbReference type="Pfam" id="PF01257">
    <property type="entry name" value="2Fe-2S_thioredx"/>
    <property type="match status" value="1"/>
</dbReference>
<feature type="transmembrane region" description="Helical" evidence="30">
    <location>
        <begin position="2858"/>
        <end position="2879"/>
    </location>
</feature>
<dbReference type="InterPro" id="IPR006963">
    <property type="entry name" value="Mopterin_OxRdtase_4Fe-4S_dom"/>
</dbReference>
<dbReference type="NCBIfam" id="TIGR01974">
    <property type="entry name" value="NDH_I_L"/>
    <property type="match status" value="1"/>
</dbReference>
<keyword evidence="19" id="KW-0479">Metal-binding</keyword>
<dbReference type="PROSITE" id="PS00641">
    <property type="entry name" value="COMPLEX1_75K_1"/>
    <property type="match status" value="1"/>
</dbReference>
<dbReference type="FunFam" id="3.30.70.20:FF:000002">
    <property type="entry name" value="NADH-ubiquinone oxidoreductase 75 kDa subunit"/>
    <property type="match status" value="1"/>
</dbReference>
<dbReference type="InterPro" id="IPR019554">
    <property type="entry name" value="Soluble_ligand-bd"/>
</dbReference>
<feature type="transmembrane region" description="Helical" evidence="30">
    <location>
        <begin position="1923"/>
        <end position="1944"/>
    </location>
</feature>
<dbReference type="Pfam" id="PF10588">
    <property type="entry name" value="NADH-G_4Fe-4S_3"/>
    <property type="match status" value="1"/>
</dbReference>
<dbReference type="InterPro" id="IPR001457">
    <property type="entry name" value="NADH_UbQ/plastoQ_OxRdtase_su6"/>
</dbReference>
<dbReference type="InterPro" id="IPR019575">
    <property type="entry name" value="Nuop51_4Fe4S-bd"/>
</dbReference>
<dbReference type="Pfam" id="PF00499">
    <property type="entry name" value="Oxidored_q3"/>
    <property type="match status" value="1"/>
</dbReference>
<dbReference type="CDD" id="cd03064">
    <property type="entry name" value="TRX_Fd_NuoE"/>
    <property type="match status" value="1"/>
</dbReference>
<feature type="transmembrane region" description="Helical" evidence="30">
    <location>
        <begin position="2936"/>
        <end position="2959"/>
    </location>
</feature>
<dbReference type="NCBIfam" id="TIGR01972">
    <property type="entry name" value="NDH_I_M"/>
    <property type="match status" value="1"/>
</dbReference>
<dbReference type="Gene3D" id="1.20.1440.230">
    <property type="entry name" value="NADH-ubiquinone oxidoreductase 51kDa subunit, iron-sulphur binding domain"/>
    <property type="match status" value="1"/>
</dbReference>
<feature type="transmembrane region" description="Helical" evidence="30">
    <location>
        <begin position="2966"/>
        <end position="2983"/>
    </location>
</feature>
<evidence type="ECO:0000256" key="5">
    <source>
        <dbReference type="ARBA" id="ARBA00005404"/>
    </source>
</evidence>
<dbReference type="InterPro" id="IPR042106">
    <property type="entry name" value="Nuo/plastoQ_OxRdtase_6_NuoJ"/>
</dbReference>
<dbReference type="FunFam" id="3.40.50.11540:FF:000001">
    <property type="entry name" value="NADH dehydrogenase [ubiquinone] flavoprotein 1, mitochondrial"/>
    <property type="match status" value="1"/>
</dbReference>
<dbReference type="Pfam" id="PF01568">
    <property type="entry name" value="Molydop_binding"/>
    <property type="match status" value="1"/>
</dbReference>
<name>A0AA39CUU7_9EURO</name>
<feature type="transmembrane region" description="Helical" evidence="30">
    <location>
        <begin position="3269"/>
        <end position="3291"/>
    </location>
</feature>
<dbReference type="InterPro" id="IPR003945">
    <property type="entry name" value="NU5C-like"/>
</dbReference>
<dbReference type="InterPro" id="IPR001949">
    <property type="entry name" value="NADH-UbQ_OxRdtase_51kDa_CS"/>
</dbReference>
<keyword evidence="12" id="KW-0004">4Fe-4S</keyword>
<feature type="transmembrane region" description="Helical" evidence="30">
    <location>
        <begin position="1350"/>
        <end position="1375"/>
    </location>
</feature>
<dbReference type="InterPro" id="IPR001041">
    <property type="entry name" value="2Fe-2S_ferredoxin-type"/>
</dbReference>
<dbReference type="NCBIfam" id="NF005725">
    <property type="entry name" value="PRK07539.1-5"/>
    <property type="match status" value="1"/>
</dbReference>
<dbReference type="Gene3D" id="6.10.250.1450">
    <property type="match status" value="1"/>
</dbReference>
<feature type="transmembrane region" description="Helical" evidence="30">
    <location>
        <begin position="2538"/>
        <end position="2559"/>
    </location>
</feature>
<dbReference type="NCBIfam" id="NF005164">
    <property type="entry name" value="PRK06638.1-4"/>
    <property type="match status" value="1"/>
</dbReference>
<evidence type="ECO:0000256" key="9">
    <source>
        <dbReference type="ARBA" id="ARBA00010643"/>
    </source>
</evidence>
<dbReference type="InterPro" id="IPR054351">
    <property type="entry name" value="NADH_UbQ_OxRdtase_ferredoxin"/>
</dbReference>
<dbReference type="PROSITE" id="PS00643">
    <property type="entry name" value="COMPLEX1_75K_3"/>
    <property type="match status" value="1"/>
</dbReference>
<dbReference type="Pfam" id="PF01512">
    <property type="entry name" value="Complex1_51K"/>
    <property type="match status" value="1"/>
</dbReference>
<dbReference type="PRINTS" id="PR01434">
    <property type="entry name" value="NADHDHGNASE5"/>
</dbReference>
<dbReference type="GO" id="GO:0003954">
    <property type="term" value="F:NADH dehydrogenase activity"/>
    <property type="evidence" value="ECO:0007669"/>
    <property type="project" value="TreeGrafter"/>
</dbReference>
<feature type="transmembrane region" description="Helical" evidence="30">
    <location>
        <begin position="3019"/>
        <end position="3039"/>
    </location>
</feature>
<dbReference type="Gene3D" id="2.40.40.20">
    <property type="match status" value="1"/>
</dbReference>
<feature type="transmembrane region" description="Helical" evidence="30">
    <location>
        <begin position="1838"/>
        <end position="1857"/>
    </location>
</feature>
<keyword evidence="25" id="KW-0830">Ubiquinone</keyword>
<dbReference type="EMBL" id="JAPDRN010000089">
    <property type="protein sequence ID" value="KAJ9625273.1"/>
    <property type="molecule type" value="Genomic_DNA"/>
</dbReference>
<dbReference type="SMART" id="SM00929">
    <property type="entry name" value="NADH-G_4Fe-4S_3"/>
    <property type="match status" value="1"/>
</dbReference>
<dbReference type="Gene3D" id="1.10.10.1590">
    <property type="entry name" value="NADH-quinone oxidoreductase subunit E"/>
    <property type="match status" value="1"/>
</dbReference>
<feature type="transmembrane region" description="Helical" evidence="30">
    <location>
        <begin position="2074"/>
        <end position="2094"/>
    </location>
</feature>
<dbReference type="Pfam" id="PF22151">
    <property type="entry name" value="Fer4_NDSU1"/>
    <property type="match status" value="1"/>
</dbReference>
<dbReference type="InterPro" id="IPR006657">
    <property type="entry name" value="MoPterin_dinucl-bd_dom"/>
</dbReference>
<dbReference type="InterPro" id="IPR018393">
    <property type="entry name" value="NADHpl_OxRdtase_5_subgr"/>
</dbReference>
<dbReference type="InterPro" id="IPR036249">
    <property type="entry name" value="Thioredoxin-like_sf"/>
</dbReference>
<feature type="transmembrane region" description="Helical" evidence="30">
    <location>
        <begin position="2506"/>
        <end position="2526"/>
    </location>
</feature>
<dbReference type="PROSITE" id="PS00642">
    <property type="entry name" value="COMPLEX1_75K_2"/>
    <property type="match status" value="1"/>
</dbReference>
<keyword evidence="26 30" id="KW-0472">Membrane</keyword>
<feature type="transmembrane region" description="Helical" evidence="30">
    <location>
        <begin position="2652"/>
        <end position="2673"/>
    </location>
</feature>
<dbReference type="NCBIfam" id="NF004742">
    <property type="entry name" value="PRK06076.1-3"/>
    <property type="match status" value="1"/>
</dbReference>
<dbReference type="InterPro" id="IPR001694">
    <property type="entry name" value="NADH_UbQ_OxRdtase_su1/FPO"/>
</dbReference>
<feature type="transmembrane region" description="Helical" evidence="30">
    <location>
        <begin position="3226"/>
        <end position="3249"/>
    </location>
</feature>
<dbReference type="InterPro" id="IPR041921">
    <property type="entry name" value="NuoE_N"/>
</dbReference>
<evidence type="ECO:0000256" key="19">
    <source>
        <dbReference type="ARBA" id="ARBA00022723"/>
    </source>
</evidence>
<feature type="transmembrane region" description="Helical" evidence="30">
    <location>
        <begin position="1864"/>
        <end position="1881"/>
    </location>
</feature>
<dbReference type="CDD" id="cd02775">
    <property type="entry name" value="MopB_CT"/>
    <property type="match status" value="1"/>
</dbReference>
<dbReference type="InterPro" id="IPR010228">
    <property type="entry name" value="NADH_UbQ_OxRdtase_Gsu"/>
</dbReference>
<dbReference type="Pfam" id="PF00420">
    <property type="entry name" value="Oxidored_q2"/>
    <property type="match status" value="1"/>
</dbReference>
<keyword evidence="15" id="KW-0249">Electron transport</keyword>
<dbReference type="Gene3D" id="1.20.5.2700">
    <property type="match status" value="1"/>
</dbReference>
<dbReference type="NCBIfam" id="TIGR01959">
    <property type="entry name" value="nuoF_fam"/>
    <property type="match status" value="1"/>
</dbReference>
<dbReference type="PROSITE" id="PS51669">
    <property type="entry name" value="4FE4S_MOW_BIS_MGD"/>
    <property type="match status" value="1"/>
</dbReference>
<feature type="domain" description="2Fe-2S ferredoxin-type" evidence="31">
    <location>
        <begin position="612"/>
        <end position="690"/>
    </location>
</feature>
<dbReference type="InterPro" id="IPR039428">
    <property type="entry name" value="NUOK/Mnh_C1-like"/>
</dbReference>
<dbReference type="GO" id="GO:0046872">
    <property type="term" value="F:metal ion binding"/>
    <property type="evidence" value="ECO:0007669"/>
    <property type="project" value="UniProtKB-KW"/>
</dbReference>
<dbReference type="PROSITE" id="PS51085">
    <property type="entry name" value="2FE2S_FER_2"/>
    <property type="match status" value="1"/>
</dbReference>
<evidence type="ECO:0000256" key="25">
    <source>
        <dbReference type="ARBA" id="ARBA00023075"/>
    </source>
</evidence>
<dbReference type="SUPFAM" id="SSF142019">
    <property type="entry name" value="Nqo1 FMN-binding domain-like"/>
    <property type="match status" value="1"/>
</dbReference>
<evidence type="ECO:0000256" key="11">
    <source>
        <dbReference type="ARBA" id="ARBA00022448"/>
    </source>
</evidence>
<evidence type="ECO:0000256" key="1">
    <source>
        <dbReference type="ARBA" id="ARBA00001917"/>
    </source>
</evidence>
<comment type="similarity">
    <text evidence="5 28">Belongs to the complex I 75 kDa subunit family.</text>
</comment>
<dbReference type="InterPro" id="IPR017896">
    <property type="entry name" value="4Fe4S_Fe-S-bd"/>
</dbReference>
<comment type="cofactor">
    <cofactor evidence="1">
        <name>FMN</name>
        <dbReference type="ChEBI" id="CHEBI:58210"/>
    </cofactor>
</comment>
<dbReference type="InterPro" id="IPR037207">
    <property type="entry name" value="Nuop51_4Fe4S-bd_sf"/>
</dbReference>
<dbReference type="SUPFAM" id="SSF50692">
    <property type="entry name" value="ADC-like"/>
    <property type="match status" value="1"/>
</dbReference>
<dbReference type="GO" id="GO:0010181">
    <property type="term" value="F:FMN binding"/>
    <property type="evidence" value="ECO:0007669"/>
    <property type="project" value="InterPro"/>
</dbReference>
<feature type="domain" description="4Fe-4S Mo/W bis-MGD-type" evidence="33">
    <location>
        <begin position="827"/>
        <end position="883"/>
    </location>
</feature>
<dbReference type="Pfam" id="PF22117">
    <property type="entry name" value="Fer4_Nqo3"/>
    <property type="match status" value="1"/>
</dbReference>
<comment type="subcellular location">
    <subcellularLocation>
        <location evidence="4">Membrane</location>
        <topology evidence="4">Multi-pass membrane protein</topology>
    </subcellularLocation>
</comment>
<keyword evidence="16 30" id="KW-0812">Transmembrane</keyword>
<gene>
    <name evidence="35" type="ORF">H2204_010517</name>
</gene>
<feature type="transmembrane region" description="Helical" evidence="30">
    <location>
        <begin position="3196"/>
        <end position="3214"/>
    </location>
</feature>
<evidence type="ECO:0000256" key="26">
    <source>
        <dbReference type="ARBA" id="ARBA00023136"/>
    </source>
</evidence>
<keyword evidence="21 30" id="KW-1133">Transmembrane helix</keyword>
<feature type="transmembrane region" description="Helical" evidence="30">
    <location>
        <begin position="2262"/>
        <end position="2279"/>
    </location>
</feature>
<dbReference type="GO" id="GO:0048038">
    <property type="term" value="F:quinone binding"/>
    <property type="evidence" value="ECO:0007669"/>
    <property type="project" value="UniProtKB-KW"/>
</dbReference>
<dbReference type="NCBIfam" id="NF004499">
    <property type="entry name" value="PRK05846.1-3"/>
    <property type="match status" value="1"/>
</dbReference>
<dbReference type="EC" id="7.1.1.2" evidence="10"/>
<dbReference type="FunFam" id="1.10.287.3510:FF:000001">
    <property type="entry name" value="NADH-quinone oxidoreductase subunit K"/>
    <property type="match status" value="1"/>
</dbReference>
<feature type="transmembrane region" description="Helical" evidence="30">
    <location>
        <begin position="3125"/>
        <end position="3146"/>
    </location>
</feature>
<dbReference type="InterPro" id="IPR000283">
    <property type="entry name" value="NADH_UbQ_OxRdtase_75kDa_su_CS"/>
</dbReference>
<comment type="similarity">
    <text evidence="7">Belongs to the complex I subunit 4 family.</text>
</comment>
<evidence type="ECO:0000256" key="10">
    <source>
        <dbReference type="ARBA" id="ARBA00012944"/>
    </source>
</evidence>
<keyword evidence="14" id="KW-0288">FMN</keyword>
<dbReference type="Pfam" id="PF00384">
    <property type="entry name" value="Molybdopterin"/>
    <property type="match status" value="1"/>
</dbReference>
<evidence type="ECO:0000256" key="20">
    <source>
        <dbReference type="ARBA" id="ARBA00022967"/>
    </source>
</evidence>
<dbReference type="PROSITE" id="PS00644">
    <property type="entry name" value="COMPLEX1_51K_1"/>
    <property type="match status" value="1"/>
</dbReference>
<comment type="cofactor">
    <cofactor evidence="27">
        <name>[2Fe-2S] cluster</name>
        <dbReference type="ChEBI" id="CHEBI:190135"/>
    </cofactor>
</comment>
<feature type="transmembrane region" description="Helical" evidence="30">
    <location>
        <begin position="2586"/>
        <end position="2607"/>
    </location>
</feature>
<dbReference type="InterPro" id="IPR011537">
    <property type="entry name" value="NADH-UbQ_OxRdtase_suF"/>
</dbReference>
<feature type="transmembrane region" description="Helical" evidence="30">
    <location>
        <begin position="1887"/>
        <end position="1911"/>
    </location>
</feature>
<comment type="similarity">
    <text evidence="6">Belongs to the complex I 51 kDa subunit family.</text>
</comment>
<feature type="transmembrane region" description="Helical" evidence="30">
    <location>
        <begin position="1565"/>
        <end position="1583"/>
    </location>
</feature>
<organism evidence="35">
    <name type="scientific">Knufia peltigerae</name>
    <dbReference type="NCBI Taxonomy" id="1002370"/>
    <lineage>
        <taxon>Eukaryota</taxon>
        <taxon>Fungi</taxon>
        <taxon>Dikarya</taxon>
        <taxon>Ascomycota</taxon>
        <taxon>Pezizomycotina</taxon>
        <taxon>Eurotiomycetes</taxon>
        <taxon>Chaetothyriomycetidae</taxon>
        <taxon>Chaetothyriales</taxon>
        <taxon>Trichomeriaceae</taxon>
        <taxon>Knufia</taxon>
    </lineage>
</organism>
<feature type="transmembrane region" description="Helical" evidence="30">
    <location>
        <begin position="2474"/>
        <end position="2500"/>
    </location>
</feature>
<dbReference type="InterPro" id="IPR042128">
    <property type="entry name" value="NuoE_dom"/>
</dbReference>
<dbReference type="FunFam" id="3.10.20.600:FF:000005">
    <property type="entry name" value="NADH-quinone oxidoreductase subunit F"/>
    <property type="match status" value="1"/>
</dbReference>
<dbReference type="InterPro" id="IPR037225">
    <property type="entry name" value="Nuo51_FMN-bd_sf"/>
</dbReference>
<dbReference type="Gene3D" id="3.10.20.740">
    <property type="match status" value="1"/>
</dbReference>
<dbReference type="NCBIfam" id="NF004321">
    <property type="entry name" value="PRK05715.1-3"/>
    <property type="match status" value="1"/>
</dbReference>
<dbReference type="InterPro" id="IPR009010">
    <property type="entry name" value="Asp_de-COase-like_dom_sf"/>
</dbReference>
<dbReference type="Pfam" id="PF00146">
    <property type="entry name" value="NADHdh"/>
    <property type="match status" value="1"/>
</dbReference>
<dbReference type="GO" id="GO:0015990">
    <property type="term" value="P:electron transport coupled proton transport"/>
    <property type="evidence" value="ECO:0007669"/>
    <property type="project" value="TreeGrafter"/>
</dbReference>
<dbReference type="Gene3D" id="3.40.50.740">
    <property type="match status" value="1"/>
</dbReference>
<keyword evidence="23" id="KW-0411">Iron-sulfur</keyword>
<dbReference type="Pfam" id="PF10589">
    <property type="entry name" value="NADH_4Fe-4S"/>
    <property type="match status" value="1"/>
</dbReference>
<dbReference type="HAMAP" id="MF_01350">
    <property type="entry name" value="NDH1_NuoH"/>
    <property type="match status" value="1"/>
</dbReference>
<feature type="transmembrane region" description="Helical" evidence="30">
    <location>
        <begin position="1387"/>
        <end position="1408"/>
    </location>
</feature>
<feature type="transmembrane region" description="Helical" evidence="30">
    <location>
        <begin position="1628"/>
        <end position="1646"/>
    </location>
</feature>
<dbReference type="NCBIfam" id="NF004538">
    <property type="entry name" value="PRK05888.1-4"/>
    <property type="match status" value="1"/>
</dbReference>
<evidence type="ECO:0000256" key="14">
    <source>
        <dbReference type="ARBA" id="ARBA00022643"/>
    </source>
</evidence>
<dbReference type="GO" id="GO:0008137">
    <property type="term" value="F:NADH dehydrogenase (ubiquinone) activity"/>
    <property type="evidence" value="ECO:0007669"/>
    <property type="project" value="UniProtKB-EC"/>
</dbReference>
<feature type="transmembrane region" description="Helical" evidence="30">
    <location>
        <begin position="1590"/>
        <end position="1608"/>
    </location>
</feature>
<dbReference type="InterPro" id="IPR001516">
    <property type="entry name" value="Proton_antipo_N"/>
</dbReference>
<evidence type="ECO:0000259" key="33">
    <source>
        <dbReference type="PROSITE" id="PS51669"/>
    </source>
</evidence>
<dbReference type="InterPro" id="IPR011538">
    <property type="entry name" value="Nuo51_FMN-bd"/>
</dbReference>
<feature type="transmembrane region" description="Helical" evidence="30">
    <location>
        <begin position="2106"/>
        <end position="2129"/>
    </location>
</feature>
<evidence type="ECO:0000256" key="18">
    <source>
        <dbReference type="ARBA" id="ARBA00022719"/>
    </source>
</evidence>
<dbReference type="GO" id="GO:0051287">
    <property type="term" value="F:NAD binding"/>
    <property type="evidence" value="ECO:0007669"/>
    <property type="project" value="InterPro"/>
</dbReference>
<feature type="transmembrane region" description="Helical" evidence="30">
    <location>
        <begin position="2230"/>
        <end position="2250"/>
    </location>
</feature>
<sequence>MKATGNFEAARDVDPMVVLSDKTRAHIDHWLSKFPPDRKRSAVLQGLHAAQEQNQGWLTDELIAGVAKYLDLPPVWAYEVASFYSMFETEKVGRNNVAICTNISCWLNGAEDIVRHCEKKLGIKNGQSTADGRVYLKREEECLAGCAGAPMMVINGHYHERLTLEKGPVGPAPLPHQVVYTTLHYDTPWSYESYLKTGGYAALRKILEEKIPPEQVIEMVKASGLRGRGGAGFPTGLKWSFMPKGNVQKYILCNSDESEPGTCKDRDILRYNPHSVIEGMAIACYATGSTVGYNYLRGEFHHEPFEHFEQALADAYANGWLGKNVMGTGVDIDIYGALGAGAYICGEETALMESLEGKKGQPRYKPPFPANFGLYGKPSTINNTETYGSVPAIIRNGPEWFKGLSLTANGGPKCFSVSGCVQKGGNFEVPLGTTFDDLLEMAGGLKPGRKLKGAIPGGVSMPVLTAAELKGLPMDYDTIRALGSGLGSGAVVVLDDSVCCVKFACRISQFFHKESCGQCTPCREGTGWMHRVLERIVAGKATMEDLHQLKTVAGQIEGHTICAFGEAAAWPIQGFLRQFWDEFEYYIVNGGGSRCMSAQPNNPGVTPSVPPDHVTIEIDGRSLVVPKGSMIIQAADKAGISIPRFCYHEKLPIAANCRMCLVDVEKSPKPAPACATPVMDGMKVATRSEKALKFQRSVMEFLLINHPLDCPICDQGGECELQDVSLGYGRSVSRFNERKRVVADEDMGPLVATEMTRCIQCTRCVRFTADVAGTYELGGMYRGENLQIGTYDGKPLTTELSGNVVDVCPVGALTNKVFQFRARPWELTARESLGYHDAMGSNLFLHVRRGEVLRTVPRDNESVNECWLSDRDRYSHQGLYSEDRAVKPLRKVNGEWKEVSWAEGLAAAAEILKANQGDNLGVLVHPSTSNEEGALLARLATGLGSSNIDHRINSRDFSDAATAEVFGLPLAEIEGADRIVVLGSNIRHELPLLHARLRKAQTTNGAKIHVVNPVDFDFAFSVAGKQIVAPSKFADALANTELRSAVQGGTNTVLIVGGIAENHPQAAAIRAAARDFAAATGAKLCRIPQGANAIGLTRAGVLPAGKDVAAMLADPRRAYVVYGLEPGLDFADAPAARKALLGAQVVAFSQFACASTRDVADVILPIGALPEIDATLTNLDGREQSARAGGKLPGEAREGWRVLRALGGELAVAGFEFIDLAGLRASLAPVTVQVSASAQPVLAGEGMEVASTAAIYRTDAVVRRAPALQSHPLNNAPRIVLNADDAARLQLQEGQMAKVGTDAGKATLPVVVDARVAAGSVWIESGHGATAPLGAARVSVWLLGLGDIGALIWIILKILVITVPVIVSVAFYVVWERKLIGWMHVRHGPMYVGMGIFQAFADVFKLLFKEVLQPSSANKAIFLLAPLITLAPAFAAWSVVPFDNQVVLSNANAGLLYLLAMTSLGIYGVILAGWASNSKYAFLGAMRASAQMISYEIAMGFALVGVMIASGSLNLSNIVAAQAGSSGFFDWFLIPLFPLFIVYWVSGVAETNRAPFDVVEGESEIVAGHMVEYSGGAFALFFLAEYANMILISFLISIFFLGGWLSPIQGWVNPGEISPFIDWIWKGGWPWLFVKVFFFASAYIWFRASFPRFRYDQIMRLGWKVFIPLTIFWIAVTAVMVFFGSLLLLELLAGLWLTLKYSFKPKYTMMYPMEKFPQSPRFRGLHALRRYPNGEERCIACKLCEAVCPALAITIDSAKREDGTRRTTRYDIDLFKCIFCGFCEESCPVDSIVETHILEYHFENRGENIVTKPQLLALGDRLESEIAERRREMDWVNIAFWVFAIAATVSAAAVISVRNPVHAVLCLVLTFFSIACVWLLVGAEFLGVALVLVYVGAVMVLFLFVVMMLDIDPDKLREGWVRYLPVGLIVAVAMLVQMLILIGVKGRTVNPFPADNAAALAADSSNVTWLARSLFTEYLLPFEFAAVILTVAVVAAVMLTLRRREGLKTQNPSQQTMVKAHDRLRVVKMDQHQAGRWRRGDQGMISITLGHILALGAVLFCISLAGIFLNRKNIIVLLMSIELMLLSVNINFVGFSRELGDTAGQLFVFFILTVAAAEAAIGLAILVTLFRTRRTINVGEMEITLSKSLLIAVVLAPLFGSIIAGLFGRQVKRFGAQTITILGVAVACGLSMHTLYQLLWGGAQPFNENLYTFFEVGQYSAHVGFMVDKLTAMMMVVVTFVSLLVHIYTIGYMQDDPGYQRFFSYISLFTFSMLTLVMSNNFLQLFFGWEAVGLVSYLLIGFWFKRPTAIFANMKAFLVNRVGDFGFLLGIAGVLWVFGTLDYSQVFSQAGMLADPRAQLQIWDGTMFGMQLLNEPVIWSIATVICIGLFIGAMGKSAQVPLHVWLPDSMEGPTPISALIHAATMVTAGIFMVTRMSPLFELSQTALNFILFIGATTAFFTGLIGIVQNDIKRVVAYSTLSQLGYMTVALGVSAYSAAVFHLMTHAFFKALLFLGAGSVIIAMHHEQDMRKMGGLRKYMPITFITMWIGTLALVGTPFFSGFYSKDTIIEAAEIHAHMQNSWVATYGYWAVLGGVLVTSFYSFRLLFLTFHGKERFRDAHDDHAHGHDDHHADAHDDHGHGHGPHEPHETPWVVTLPLVLLAIPSIAIGFFSIGPMLHGTDWAGHHAHAAIKGQVNTFFTGIVDFYDPAKNTVAFLGEEFHGPVAFALHGMMLPPFWLTLAGFLLAALFYLWKPDLSGKARKTFAPVVSVLENKYGFDKLWIDGFAGGSVKLGKVSRWIDSNIVDGVVNLSARVVDVAASVLRRTQSGFLYHYAFAMIIGLIALLGVLMHYLQDVSNWPLLSVLIWLPILGGALILAIRDAQTARWASLGVAVLTFVASLSLLGGYNPGIDALQFVETHAWIPTYNIGYNLGVDGIAVALILLTTLVSVLALIGAWSAIDKRVNQYVAAFLILEGVTVGIFSATDAMLFYVFFEAMLIPMFLIIGVWGGPRRIYAALKFFLYTFLGSVLMLVALIYLYMKGGSFQLADLYALQLSGKEQTWIFFAFLIAFAVKVPMFPVHTWLPDAHVEAPTAGSVILAAIALKIGGYGFLRFNLPIVPDASQEWAWLVIALSLIAVIYVGLVALVQDDMKKLIAYSSIAHMGFVTLGTFIALWLVREAGNVDAARLGLQGAMVQMISHGFVSGAMFSCVGVLYDRMHSRRIADYGGVVNVMPWFATFAMLFFMANAGLPGTSGFVGEFMVILAAFQRNPWIALGAATTLIIGAAYTLWLYKRVFFGEVANSHVAELKDINGREWLVLGVFAIGVLALGIYPKPLTDLMEPSIAKLAMQIASSKLL</sequence>
<evidence type="ECO:0000259" key="31">
    <source>
        <dbReference type="PROSITE" id="PS51085"/>
    </source>
</evidence>
<evidence type="ECO:0000256" key="7">
    <source>
        <dbReference type="ARBA" id="ARBA00009025"/>
    </source>
</evidence>